<gene>
    <name evidence="1" type="ORF">BDK51DRAFT_3890</name>
</gene>
<dbReference type="PANTHER" id="PTHR22893">
    <property type="entry name" value="NADH OXIDOREDUCTASE-RELATED"/>
    <property type="match status" value="1"/>
</dbReference>
<dbReference type="Gene3D" id="3.20.20.70">
    <property type="entry name" value="Aldolase class I"/>
    <property type="match status" value="1"/>
</dbReference>
<dbReference type="AlphaFoldDB" id="A0A4P9WC64"/>
<dbReference type="GO" id="GO:0010181">
    <property type="term" value="F:FMN binding"/>
    <property type="evidence" value="ECO:0007669"/>
    <property type="project" value="InterPro"/>
</dbReference>
<evidence type="ECO:0000313" key="2">
    <source>
        <dbReference type="Proteomes" id="UP000269721"/>
    </source>
</evidence>
<dbReference type="GO" id="GO:0016491">
    <property type="term" value="F:oxidoreductase activity"/>
    <property type="evidence" value="ECO:0007669"/>
    <property type="project" value="InterPro"/>
</dbReference>
<feature type="non-terminal residue" evidence="1">
    <location>
        <position position="116"/>
    </location>
</feature>
<dbReference type="PANTHER" id="PTHR22893:SF91">
    <property type="entry name" value="NADPH DEHYDROGENASE 2-RELATED"/>
    <property type="match status" value="1"/>
</dbReference>
<dbReference type="Proteomes" id="UP000269721">
    <property type="component" value="Unassembled WGS sequence"/>
</dbReference>
<dbReference type="InterPro" id="IPR013785">
    <property type="entry name" value="Aldolase_TIM"/>
</dbReference>
<organism evidence="1 2">
    <name type="scientific">Blyttiomyces helicus</name>
    <dbReference type="NCBI Taxonomy" id="388810"/>
    <lineage>
        <taxon>Eukaryota</taxon>
        <taxon>Fungi</taxon>
        <taxon>Fungi incertae sedis</taxon>
        <taxon>Chytridiomycota</taxon>
        <taxon>Chytridiomycota incertae sedis</taxon>
        <taxon>Chytridiomycetes</taxon>
        <taxon>Chytridiomycetes incertae sedis</taxon>
        <taxon>Blyttiomyces</taxon>
    </lineage>
</organism>
<dbReference type="EMBL" id="KZ995825">
    <property type="protein sequence ID" value="RKO89902.1"/>
    <property type="molecule type" value="Genomic_DNA"/>
</dbReference>
<sequence>ITEVEKLNIGYIQLMRWFGAFDPTQRGTPLDLLKHFRPLIKNAKVLYNGDLTGTEAAELVASGQIDAAVFGRPYIANPDLPHRILNNLPLADVNYAVLYTPSGDWAEGYNDYPVYQ</sequence>
<keyword evidence="2" id="KW-1185">Reference proteome</keyword>
<evidence type="ECO:0000313" key="1">
    <source>
        <dbReference type="EMBL" id="RKO89902.1"/>
    </source>
</evidence>
<dbReference type="SUPFAM" id="SSF51395">
    <property type="entry name" value="FMN-linked oxidoreductases"/>
    <property type="match status" value="1"/>
</dbReference>
<name>A0A4P9WC64_9FUNG</name>
<reference evidence="2" key="1">
    <citation type="journal article" date="2018" name="Nat. Microbiol.">
        <title>Leveraging single-cell genomics to expand the fungal tree of life.</title>
        <authorList>
            <person name="Ahrendt S.R."/>
            <person name="Quandt C.A."/>
            <person name="Ciobanu D."/>
            <person name="Clum A."/>
            <person name="Salamov A."/>
            <person name="Andreopoulos B."/>
            <person name="Cheng J.F."/>
            <person name="Woyke T."/>
            <person name="Pelin A."/>
            <person name="Henrissat B."/>
            <person name="Reynolds N.K."/>
            <person name="Benny G.L."/>
            <person name="Smith M.E."/>
            <person name="James T.Y."/>
            <person name="Grigoriev I.V."/>
        </authorList>
    </citation>
    <scope>NUCLEOTIDE SEQUENCE [LARGE SCALE GENOMIC DNA]</scope>
</reference>
<dbReference type="OrthoDB" id="3004217at2759"/>
<protein>
    <recommendedName>
        <fullName evidence="3">NADH:flavin oxidoreductase/NADH oxidase N-terminal domain-containing protein</fullName>
    </recommendedName>
</protein>
<feature type="non-terminal residue" evidence="1">
    <location>
        <position position="1"/>
    </location>
</feature>
<dbReference type="InterPro" id="IPR045247">
    <property type="entry name" value="Oye-like"/>
</dbReference>
<proteinExistence type="predicted"/>
<accession>A0A4P9WC64</accession>
<evidence type="ECO:0008006" key="3">
    <source>
        <dbReference type="Google" id="ProtNLM"/>
    </source>
</evidence>